<dbReference type="Gene3D" id="3.40.50.1820">
    <property type="entry name" value="alpha/beta hydrolase"/>
    <property type="match status" value="1"/>
</dbReference>
<dbReference type="GO" id="GO:0008168">
    <property type="term" value="F:methyltransferase activity"/>
    <property type="evidence" value="ECO:0007669"/>
    <property type="project" value="UniProtKB-KW"/>
</dbReference>
<keyword evidence="2" id="KW-1185">Reference proteome</keyword>
<protein>
    <submittedName>
        <fullName evidence="1">RNA methyltransferase</fullName>
    </submittedName>
</protein>
<proteinExistence type="predicted"/>
<evidence type="ECO:0000313" key="1">
    <source>
        <dbReference type="EMBL" id="AKJ95499.1"/>
    </source>
</evidence>
<dbReference type="RefSeq" id="WP_047251420.1">
    <property type="nucleotide sequence ID" value="NZ_CP011367.1"/>
</dbReference>
<evidence type="ECO:0000313" key="2">
    <source>
        <dbReference type="Proteomes" id="UP000064201"/>
    </source>
</evidence>
<accession>A0A0G3G547</accession>
<dbReference type="Proteomes" id="UP000064201">
    <property type="component" value="Chromosome"/>
</dbReference>
<dbReference type="GO" id="GO:0032259">
    <property type="term" value="P:methylation"/>
    <property type="evidence" value="ECO:0007669"/>
    <property type="project" value="UniProtKB-KW"/>
</dbReference>
<dbReference type="EMBL" id="CP011367">
    <property type="protein sequence ID" value="AKJ95499.1"/>
    <property type="molecule type" value="Genomic_DNA"/>
</dbReference>
<reference evidence="1 2" key="1">
    <citation type="submission" date="2015-04" db="EMBL/GenBank/DDBJ databases">
        <title>Complete Sequence for the Genome of the Thioalkalivibrio versutus D301.</title>
        <authorList>
            <person name="Mu T."/>
            <person name="Zhou J."/>
            <person name="Xu X."/>
        </authorList>
    </citation>
    <scope>NUCLEOTIDE SEQUENCE [LARGE SCALE GENOMIC DNA]</scope>
    <source>
        <strain evidence="1 2">D301</strain>
    </source>
</reference>
<sequence>MLRIAAVLLGLLILTGCISTQSWEATRVLQDIEAGAGPSTLKARTPEPMRQTLTLETGEGDIAADLYHPQQDVGARIVLVPGFTPQGKDDRRLVQLATTLARARFLVLVPDLQGTKDLSVRPEDAAAIGDAAALLARLEVDRATDEQEVGVAAISYAVGLAVLATLTPEGEEAIDFLVAIGGYYDTKNVITFSTTGAFREPGSAHWQTRTPDPQAKWISLRGNLHMLNDREDRAILEEIARRRMGDSEAPIDDVADDLGDEGRSLLALILNDDQERVPALLDDLPASAQAAIEMLSLTNRDLSHLSNGAILIHGRADTMIPHTESERLARAIGDADLHLIDGFSHIDSQGVGFIGQWQLIRAVTDLIARRSD</sequence>
<dbReference type="InterPro" id="IPR029058">
    <property type="entry name" value="AB_hydrolase_fold"/>
</dbReference>
<keyword evidence="1" id="KW-0808">Transferase</keyword>
<keyword evidence="1" id="KW-0489">Methyltransferase</keyword>
<dbReference type="KEGG" id="tvr:TVD_09085"/>
<dbReference type="PROSITE" id="PS51257">
    <property type="entry name" value="PROKAR_LIPOPROTEIN"/>
    <property type="match status" value="1"/>
</dbReference>
<name>A0A0G3G547_9GAMM</name>
<dbReference type="AlphaFoldDB" id="A0A0G3G547"/>
<organism evidence="1 2">
    <name type="scientific">Thioalkalivibrio versutus</name>
    <dbReference type="NCBI Taxonomy" id="106634"/>
    <lineage>
        <taxon>Bacteria</taxon>
        <taxon>Pseudomonadati</taxon>
        <taxon>Pseudomonadota</taxon>
        <taxon>Gammaproteobacteria</taxon>
        <taxon>Chromatiales</taxon>
        <taxon>Ectothiorhodospiraceae</taxon>
        <taxon>Thioalkalivibrio</taxon>
    </lineage>
</organism>
<dbReference type="SUPFAM" id="SSF53474">
    <property type="entry name" value="alpha/beta-Hydrolases"/>
    <property type="match status" value="1"/>
</dbReference>
<dbReference type="OrthoDB" id="6147935at2"/>
<dbReference type="STRING" id="106634.TVD_09085"/>
<dbReference type="PATRIC" id="fig|106634.4.peg.1858"/>
<gene>
    <name evidence="1" type="ORF">TVD_09085</name>
</gene>